<dbReference type="OrthoDB" id="44015at2759"/>
<comment type="caution">
    <text evidence="2">The sequence shown here is derived from an EMBL/GenBank/DDBJ whole genome shotgun (WGS) entry which is preliminary data.</text>
</comment>
<dbReference type="PANTHER" id="PTHR22951">
    <property type="entry name" value="CLATHRIN ASSEMBLY PROTEIN"/>
    <property type="match status" value="1"/>
</dbReference>
<evidence type="ECO:0000313" key="2">
    <source>
        <dbReference type="EMBL" id="ROL28104.1"/>
    </source>
</evidence>
<dbReference type="Pfam" id="PF07651">
    <property type="entry name" value="ANTH"/>
    <property type="match status" value="1"/>
</dbReference>
<evidence type="ECO:0000259" key="1">
    <source>
        <dbReference type="Pfam" id="PF07651"/>
    </source>
</evidence>
<proteinExistence type="predicted"/>
<dbReference type="GO" id="GO:0048268">
    <property type="term" value="P:clathrin coat assembly"/>
    <property type="evidence" value="ECO:0007669"/>
    <property type="project" value="InterPro"/>
</dbReference>
<dbReference type="InterPro" id="IPR011417">
    <property type="entry name" value="ANTH_dom"/>
</dbReference>
<reference evidence="2 3" key="1">
    <citation type="submission" date="2018-10" db="EMBL/GenBank/DDBJ databases">
        <title>Genome assembly for a Yunnan-Guizhou Plateau 3E fish, Anabarilius grahami (Regan), and its evolutionary and genetic applications.</title>
        <authorList>
            <person name="Jiang W."/>
        </authorList>
    </citation>
    <scope>NUCLEOTIDE SEQUENCE [LARGE SCALE GENOMIC DNA]</scope>
    <source>
        <strain evidence="2">AG-KIZ</strain>
        <tissue evidence="2">Muscle</tissue>
    </source>
</reference>
<gene>
    <name evidence="2" type="ORF">DPX16_11234</name>
</gene>
<dbReference type="GO" id="GO:0005905">
    <property type="term" value="C:clathrin-coated pit"/>
    <property type="evidence" value="ECO:0007669"/>
    <property type="project" value="TreeGrafter"/>
</dbReference>
<dbReference type="GO" id="GO:0000149">
    <property type="term" value="F:SNARE binding"/>
    <property type="evidence" value="ECO:0007669"/>
    <property type="project" value="TreeGrafter"/>
</dbReference>
<dbReference type="Proteomes" id="UP000281406">
    <property type="component" value="Unassembled WGS sequence"/>
</dbReference>
<accession>A0A3N0Y2L5</accession>
<dbReference type="GO" id="GO:0098894">
    <property type="term" value="C:extrinsic component of presynaptic endocytic zone membrane"/>
    <property type="evidence" value="ECO:0007669"/>
    <property type="project" value="TreeGrafter"/>
</dbReference>
<dbReference type="GO" id="GO:0030136">
    <property type="term" value="C:clathrin-coated vesicle"/>
    <property type="evidence" value="ECO:0007669"/>
    <property type="project" value="TreeGrafter"/>
</dbReference>
<name>A0A3N0Y2L5_ANAGA</name>
<dbReference type="GO" id="GO:0072583">
    <property type="term" value="P:clathrin-dependent endocytosis"/>
    <property type="evidence" value="ECO:0007669"/>
    <property type="project" value="InterPro"/>
</dbReference>
<dbReference type="GO" id="GO:0016185">
    <property type="term" value="P:synaptic vesicle budding from presynaptic endocytic zone membrane"/>
    <property type="evidence" value="ECO:0007669"/>
    <property type="project" value="TreeGrafter"/>
</dbReference>
<dbReference type="GO" id="GO:0005545">
    <property type="term" value="F:1-phosphatidylinositol binding"/>
    <property type="evidence" value="ECO:0007669"/>
    <property type="project" value="TreeGrafter"/>
</dbReference>
<dbReference type="GO" id="GO:0032050">
    <property type="term" value="F:clathrin heavy chain binding"/>
    <property type="evidence" value="ECO:0007669"/>
    <property type="project" value="TreeGrafter"/>
</dbReference>
<feature type="domain" description="AP180 N-terminal homology (ANTH)" evidence="1">
    <location>
        <begin position="16"/>
        <end position="66"/>
    </location>
</feature>
<organism evidence="2 3">
    <name type="scientific">Anabarilius grahami</name>
    <name type="common">Kanglang fish</name>
    <name type="synonym">Barilius grahami</name>
    <dbReference type="NCBI Taxonomy" id="495550"/>
    <lineage>
        <taxon>Eukaryota</taxon>
        <taxon>Metazoa</taxon>
        <taxon>Chordata</taxon>
        <taxon>Craniata</taxon>
        <taxon>Vertebrata</taxon>
        <taxon>Euteleostomi</taxon>
        <taxon>Actinopterygii</taxon>
        <taxon>Neopterygii</taxon>
        <taxon>Teleostei</taxon>
        <taxon>Ostariophysi</taxon>
        <taxon>Cypriniformes</taxon>
        <taxon>Xenocyprididae</taxon>
        <taxon>Xenocypridinae</taxon>
        <taxon>Xenocypridinae incertae sedis</taxon>
        <taxon>Anabarilius</taxon>
    </lineage>
</organism>
<dbReference type="AlphaFoldDB" id="A0A3N0Y2L5"/>
<protein>
    <submittedName>
        <fullName evidence="2">Phosphatidylinositol-binding clathrin assembly protein</fullName>
    </submittedName>
</protein>
<dbReference type="EMBL" id="RJVU01053643">
    <property type="protein sequence ID" value="ROL28104.1"/>
    <property type="molecule type" value="Genomic_DNA"/>
</dbReference>
<dbReference type="PANTHER" id="PTHR22951:SF11">
    <property type="entry name" value="ENTH DOMAIN-CONTAINING PROTEIN"/>
    <property type="match status" value="1"/>
</dbReference>
<dbReference type="GO" id="GO:0008021">
    <property type="term" value="C:synaptic vesicle"/>
    <property type="evidence" value="ECO:0007669"/>
    <property type="project" value="TreeGrafter"/>
</dbReference>
<sequence>MDDLRNERGASFVFFHLIHCTNEMNVNVPQLADTLFERTTNSSWVVVFKALITTHHLMMYGNEERKRAMSLTDGPDNERKIRYSDVTDVTGSVSCLG</sequence>
<dbReference type="GO" id="GO:0005546">
    <property type="term" value="F:phosphatidylinositol-4,5-bisphosphate binding"/>
    <property type="evidence" value="ECO:0007669"/>
    <property type="project" value="TreeGrafter"/>
</dbReference>
<dbReference type="Gene3D" id="1.25.40.90">
    <property type="match status" value="1"/>
</dbReference>
<keyword evidence="3" id="KW-1185">Reference proteome</keyword>
<dbReference type="InterPro" id="IPR008942">
    <property type="entry name" value="ENTH_VHS"/>
</dbReference>
<dbReference type="SUPFAM" id="SSF48464">
    <property type="entry name" value="ENTH/VHS domain"/>
    <property type="match status" value="1"/>
</dbReference>
<dbReference type="InterPro" id="IPR045192">
    <property type="entry name" value="AP180-like"/>
</dbReference>
<evidence type="ECO:0000313" key="3">
    <source>
        <dbReference type="Proteomes" id="UP000281406"/>
    </source>
</evidence>